<name>A0A5E4PLB1_9COXI</name>
<evidence type="ECO:0000256" key="1">
    <source>
        <dbReference type="ARBA" id="ARBA00004141"/>
    </source>
</evidence>
<evidence type="ECO:0000256" key="4">
    <source>
        <dbReference type="ARBA" id="ARBA00022989"/>
    </source>
</evidence>
<keyword evidence="6" id="KW-1003">Cell membrane</keyword>
<proteinExistence type="inferred from homology"/>
<feature type="transmembrane region" description="Helical" evidence="6">
    <location>
        <begin position="146"/>
        <end position="167"/>
    </location>
</feature>
<comment type="subcellular location">
    <subcellularLocation>
        <location evidence="6">Cell membrane</location>
        <topology evidence="6">Multi-pass membrane protein</topology>
    </subcellularLocation>
    <subcellularLocation>
        <location evidence="1">Membrane</location>
        <topology evidence="1">Multi-pass membrane protein</topology>
    </subcellularLocation>
</comment>
<feature type="transmembrane region" description="Helical" evidence="6">
    <location>
        <begin position="216"/>
        <end position="241"/>
    </location>
</feature>
<dbReference type="Pfam" id="PF01925">
    <property type="entry name" value="TauE"/>
    <property type="match status" value="1"/>
</dbReference>
<evidence type="ECO:0000313" key="8">
    <source>
        <dbReference type="Proteomes" id="UP000324194"/>
    </source>
</evidence>
<dbReference type="InterPro" id="IPR051598">
    <property type="entry name" value="TSUP/Inactive_protease-like"/>
</dbReference>
<dbReference type="InterPro" id="IPR002781">
    <property type="entry name" value="TM_pro_TauE-like"/>
</dbReference>
<feature type="transmembrane region" description="Helical" evidence="6">
    <location>
        <begin position="179"/>
        <end position="204"/>
    </location>
</feature>
<evidence type="ECO:0000256" key="2">
    <source>
        <dbReference type="ARBA" id="ARBA00009142"/>
    </source>
</evidence>
<reference evidence="7 8" key="1">
    <citation type="submission" date="2019-08" db="EMBL/GenBank/DDBJ databases">
        <authorList>
            <person name="Guy L."/>
        </authorList>
    </citation>
    <scope>NUCLEOTIDE SEQUENCE [LARGE SCALE GENOMIC DNA]</scope>
    <source>
        <strain evidence="7 8">SGT-108</strain>
    </source>
</reference>
<dbReference type="KEGG" id="asip:AQUSIP_24940"/>
<organism evidence="7 8">
    <name type="scientific">Aquicella siphonis</name>
    <dbReference type="NCBI Taxonomy" id="254247"/>
    <lineage>
        <taxon>Bacteria</taxon>
        <taxon>Pseudomonadati</taxon>
        <taxon>Pseudomonadota</taxon>
        <taxon>Gammaproteobacteria</taxon>
        <taxon>Legionellales</taxon>
        <taxon>Coxiellaceae</taxon>
        <taxon>Aquicella</taxon>
    </lineage>
</organism>
<evidence type="ECO:0000313" key="7">
    <source>
        <dbReference type="EMBL" id="VVC77167.1"/>
    </source>
</evidence>
<keyword evidence="3 6" id="KW-0812">Transmembrane</keyword>
<dbReference type="PANTHER" id="PTHR43701">
    <property type="entry name" value="MEMBRANE TRANSPORTER PROTEIN MJ0441-RELATED"/>
    <property type="match status" value="1"/>
</dbReference>
<sequence length="265" mass="27609">MLDLIMICFIAGGLGAILQGMVGVGTGIVIIPLLTFILPGYGIPQDMAIHIALATSMAAIVTNSFSALISHHKRGNVQWHIFKKIILFSVIGSCLGALAASITSGRYLESIFGIFMLFTAAYMLVKESAVDITDTAPILSLPKMATGGFGIGFVASVIGTGGGILMVPFLHSLNVKMRYAVGTSTLIGLPVAIIGAVTYVVAGLSQMHSSSVTIGYVHWPAFLAISLAGIICAPIGARLATILPAKILQKAFALCMAIVGLKMLF</sequence>
<dbReference type="AlphaFoldDB" id="A0A5E4PLB1"/>
<dbReference type="EMBL" id="LR699120">
    <property type="protein sequence ID" value="VVC77167.1"/>
    <property type="molecule type" value="Genomic_DNA"/>
</dbReference>
<comment type="similarity">
    <text evidence="2 6">Belongs to the 4-toluene sulfonate uptake permease (TSUP) (TC 2.A.102) family.</text>
</comment>
<dbReference type="PANTHER" id="PTHR43701:SF2">
    <property type="entry name" value="MEMBRANE TRANSPORTER PROTEIN YJNA-RELATED"/>
    <property type="match status" value="1"/>
</dbReference>
<accession>A0A5E4PLB1</accession>
<feature type="transmembrane region" description="Helical" evidence="6">
    <location>
        <begin position="47"/>
        <end position="69"/>
    </location>
</feature>
<evidence type="ECO:0000256" key="6">
    <source>
        <dbReference type="RuleBase" id="RU363041"/>
    </source>
</evidence>
<feature type="transmembrane region" description="Helical" evidence="6">
    <location>
        <begin position="81"/>
        <end position="101"/>
    </location>
</feature>
<keyword evidence="4 6" id="KW-1133">Transmembrane helix</keyword>
<keyword evidence="5 6" id="KW-0472">Membrane</keyword>
<protein>
    <recommendedName>
        <fullName evidence="6">Probable membrane transporter protein</fullName>
    </recommendedName>
</protein>
<dbReference type="GO" id="GO:0005886">
    <property type="term" value="C:plasma membrane"/>
    <property type="evidence" value="ECO:0007669"/>
    <property type="project" value="UniProtKB-SubCell"/>
</dbReference>
<gene>
    <name evidence="7" type="ORF">AQUSIP_24940</name>
</gene>
<dbReference type="OrthoDB" id="457670at2"/>
<feature type="transmembrane region" description="Helical" evidence="6">
    <location>
        <begin position="7"/>
        <end position="35"/>
    </location>
</feature>
<evidence type="ECO:0000256" key="5">
    <source>
        <dbReference type="ARBA" id="ARBA00023136"/>
    </source>
</evidence>
<keyword evidence="8" id="KW-1185">Reference proteome</keyword>
<dbReference type="Proteomes" id="UP000324194">
    <property type="component" value="Chromosome 2"/>
</dbReference>
<dbReference type="RefSeq" id="WP_148340560.1">
    <property type="nucleotide sequence ID" value="NZ_LR699120.1"/>
</dbReference>
<evidence type="ECO:0000256" key="3">
    <source>
        <dbReference type="ARBA" id="ARBA00022692"/>
    </source>
</evidence>